<keyword evidence="1" id="KW-0812">Transmembrane</keyword>
<protein>
    <recommendedName>
        <fullName evidence="4">YcxB family protein</fullName>
    </recommendedName>
</protein>
<sequence>MSLQAELRYSPQLVQMATRRYWHSLFGSSFWWAMLVLAGALLFGWASASSMWWDKALAAVWLLCFLFAWSMRWLLARRARVALRDLGEPATAQLTLSDARFQIATRHGEIALAWPRVTQLRQYPEHWTLILAGGAPMTLPLESLPDPMRDFLQAQVERHGGKVVELW</sequence>
<keyword evidence="1" id="KW-1133">Transmembrane helix</keyword>
<feature type="transmembrane region" description="Helical" evidence="1">
    <location>
        <begin position="58"/>
        <end position="75"/>
    </location>
</feature>
<dbReference type="Proteomes" id="UP001597304">
    <property type="component" value="Unassembled WGS sequence"/>
</dbReference>
<comment type="caution">
    <text evidence="2">The sequence shown here is derived from an EMBL/GenBank/DDBJ whole genome shotgun (WGS) entry which is preliminary data.</text>
</comment>
<feature type="transmembrane region" description="Helical" evidence="1">
    <location>
        <begin position="21"/>
        <end position="46"/>
    </location>
</feature>
<evidence type="ECO:0000256" key="1">
    <source>
        <dbReference type="SAM" id="Phobius"/>
    </source>
</evidence>
<dbReference type="EMBL" id="JBHUEJ010000007">
    <property type="protein sequence ID" value="MFD1709471.1"/>
    <property type="molecule type" value="Genomic_DNA"/>
</dbReference>
<accession>A0ABW4KQ41</accession>
<organism evidence="2 3">
    <name type="scientific">Ottowia flava</name>
    <dbReference type="NCBI Taxonomy" id="2675430"/>
    <lineage>
        <taxon>Bacteria</taxon>
        <taxon>Pseudomonadati</taxon>
        <taxon>Pseudomonadota</taxon>
        <taxon>Betaproteobacteria</taxon>
        <taxon>Burkholderiales</taxon>
        <taxon>Comamonadaceae</taxon>
        <taxon>Ottowia</taxon>
    </lineage>
</organism>
<dbReference type="RefSeq" id="WP_147913273.1">
    <property type="nucleotide sequence ID" value="NZ_JBHUEJ010000007.1"/>
</dbReference>
<gene>
    <name evidence="2" type="ORF">ACFSF0_02530</name>
</gene>
<evidence type="ECO:0000313" key="3">
    <source>
        <dbReference type="Proteomes" id="UP001597304"/>
    </source>
</evidence>
<evidence type="ECO:0000313" key="2">
    <source>
        <dbReference type="EMBL" id="MFD1709471.1"/>
    </source>
</evidence>
<evidence type="ECO:0008006" key="4">
    <source>
        <dbReference type="Google" id="ProtNLM"/>
    </source>
</evidence>
<reference evidence="3" key="1">
    <citation type="journal article" date="2019" name="Int. J. Syst. Evol. Microbiol.">
        <title>The Global Catalogue of Microorganisms (GCM) 10K type strain sequencing project: providing services to taxonomists for standard genome sequencing and annotation.</title>
        <authorList>
            <consortium name="The Broad Institute Genomics Platform"/>
            <consortium name="The Broad Institute Genome Sequencing Center for Infectious Disease"/>
            <person name="Wu L."/>
            <person name="Ma J."/>
        </authorList>
    </citation>
    <scope>NUCLEOTIDE SEQUENCE [LARGE SCALE GENOMIC DNA]</scope>
    <source>
        <strain evidence="3">LMG 29247</strain>
    </source>
</reference>
<keyword evidence="1" id="KW-0472">Membrane</keyword>
<keyword evidence="3" id="KW-1185">Reference proteome</keyword>
<proteinExistence type="predicted"/>
<name>A0ABW4KQ41_9BURK</name>